<dbReference type="EMBL" id="BAAABU010000001">
    <property type="protein sequence ID" value="GAA0207396.1"/>
    <property type="molecule type" value="Genomic_DNA"/>
</dbReference>
<evidence type="ECO:0000256" key="3">
    <source>
        <dbReference type="ARBA" id="ARBA00022485"/>
    </source>
</evidence>
<dbReference type="InterPro" id="IPR034768">
    <property type="entry name" value="4FE4S_WBL"/>
</dbReference>
<dbReference type="InterPro" id="IPR003482">
    <property type="entry name" value="Whib"/>
</dbReference>
<comment type="similarity">
    <text evidence="2 12">Belongs to the WhiB family.</text>
</comment>
<dbReference type="RefSeq" id="WP_343931539.1">
    <property type="nucleotide sequence ID" value="NZ_BAAABU010000001.1"/>
</dbReference>
<keyword evidence="15" id="KW-1185">Reference proteome</keyword>
<keyword evidence="7 12" id="KW-0411">Iron-sulfur</keyword>
<comment type="subcellular location">
    <subcellularLocation>
        <location evidence="1 12">Cytoplasm</location>
    </subcellularLocation>
</comment>
<dbReference type="PROSITE" id="PS51674">
    <property type="entry name" value="4FE4S_WBL"/>
    <property type="match status" value="1"/>
</dbReference>
<proteinExistence type="inferred from homology"/>
<keyword evidence="8 12" id="KW-0805">Transcription regulation</keyword>
<comment type="PTM">
    <text evidence="12">Upon Fe-S cluster removal intramolecular disulfide bonds are formed.</text>
</comment>
<comment type="PTM">
    <text evidence="12">The Fe-S cluster can be nitrosylated by nitric oxide (NO).</text>
</comment>
<evidence type="ECO:0000259" key="13">
    <source>
        <dbReference type="PROSITE" id="PS51674"/>
    </source>
</evidence>
<dbReference type="PANTHER" id="PTHR38839:SF5">
    <property type="entry name" value="TRANSCRIPTIONAL REGULATOR WHID"/>
    <property type="match status" value="1"/>
</dbReference>
<evidence type="ECO:0000256" key="4">
    <source>
        <dbReference type="ARBA" id="ARBA00022490"/>
    </source>
</evidence>
<evidence type="ECO:0000313" key="14">
    <source>
        <dbReference type="EMBL" id="GAA0207396.1"/>
    </source>
</evidence>
<keyword evidence="10 12" id="KW-1015">Disulfide bond</keyword>
<dbReference type="PANTHER" id="PTHR38839">
    <property type="entry name" value="TRANSCRIPTIONAL REGULATOR WHID-RELATED"/>
    <property type="match status" value="1"/>
</dbReference>
<accession>A0ABN0SZL8</accession>
<evidence type="ECO:0000256" key="9">
    <source>
        <dbReference type="ARBA" id="ARBA00023125"/>
    </source>
</evidence>
<sequence length="104" mass="11824">MPELSRLPQPVAESWDWQLQGLCRGMDSALFFHTHNERGAAREHREAQAKAVCARCPVVAECRAHALAVEETYGVWGGLGESELRRLIARNHRKRHDTPTPKRD</sequence>
<keyword evidence="11 12" id="KW-0804">Transcription</keyword>
<organism evidence="14 15">
    <name type="scientific">Saccharothrix mutabilis subsp. mutabilis</name>
    <dbReference type="NCBI Taxonomy" id="66855"/>
    <lineage>
        <taxon>Bacteria</taxon>
        <taxon>Bacillati</taxon>
        <taxon>Actinomycetota</taxon>
        <taxon>Actinomycetes</taxon>
        <taxon>Pseudonocardiales</taxon>
        <taxon>Pseudonocardiaceae</taxon>
        <taxon>Saccharothrix</taxon>
    </lineage>
</organism>
<evidence type="ECO:0000256" key="10">
    <source>
        <dbReference type="ARBA" id="ARBA00023157"/>
    </source>
</evidence>
<keyword evidence="4 12" id="KW-0963">Cytoplasm</keyword>
<comment type="caution">
    <text evidence="14">The sequence shown here is derived from an EMBL/GenBank/DDBJ whole genome shotgun (WGS) entry which is preliminary data.</text>
</comment>
<keyword evidence="6 12" id="KW-0408">Iron</keyword>
<keyword evidence="3 12" id="KW-0004">4Fe-4S</keyword>
<reference evidence="14 15" key="1">
    <citation type="journal article" date="2019" name="Int. J. Syst. Evol. Microbiol.">
        <title>The Global Catalogue of Microorganisms (GCM) 10K type strain sequencing project: providing services to taxonomists for standard genome sequencing and annotation.</title>
        <authorList>
            <consortium name="The Broad Institute Genomics Platform"/>
            <consortium name="The Broad Institute Genome Sequencing Center for Infectious Disease"/>
            <person name="Wu L."/>
            <person name="Ma J."/>
        </authorList>
    </citation>
    <scope>NUCLEOTIDE SEQUENCE [LARGE SCALE GENOMIC DNA]</scope>
    <source>
        <strain evidence="14 15">JCM 3380</strain>
    </source>
</reference>
<evidence type="ECO:0000313" key="15">
    <source>
        <dbReference type="Proteomes" id="UP001500416"/>
    </source>
</evidence>
<feature type="binding site" evidence="12">
    <location>
        <position position="56"/>
    </location>
    <ligand>
        <name>[4Fe-4S] cluster</name>
        <dbReference type="ChEBI" id="CHEBI:49883"/>
    </ligand>
</feature>
<evidence type="ECO:0000256" key="7">
    <source>
        <dbReference type="ARBA" id="ARBA00023014"/>
    </source>
</evidence>
<comment type="function">
    <text evidence="12">Acts as a transcriptional regulator. Probably redox-responsive. The apo- but not holo-form probably binds DNA.</text>
</comment>
<feature type="domain" description="4Fe-4S Wbl-type" evidence="13">
    <location>
        <begin position="22"/>
        <end position="86"/>
    </location>
</feature>
<dbReference type="Proteomes" id="UP001500416">
    <property type="component" value="Unassembled WGS sequence"/>
</dbReference>
<gene>
    <name evidence="12" type="primary">whiB</name>
    <name evidence="14" type="ORF">GCM10010492_01160</name>
</gene>
<evidence type="ECO:0000256" key="6">
    <source>
        <dbReference type="ARBA" id="ARBA00023004"/>
    </source>
</evidence>
<feature type="binding site" evidence="12">
    <location>
        <position position="62"/>
    </location>
    <ligand>
        <name>[4Fe-4S] cluster</name>
        <dbReference type="ChEBI" id="CHEBI:49883"/>
    </ligand>
</feature>
<dbReference type="HAMAP" id="MF_01479">
    <property type="entry name" value="WhiB"/>
    <property type="match status" value="1"/>
</dbReference>
<name>A0ABN0SZL8_9PSEU</name>
<feature type="binding site" evidence="12">
    <location>
        <position position="23"/>
    </location>
    <ligand>
        <name>[4Fe-4S] cluster</name>
        <dbReference type="ChEBI" id="CHEBI:49883"/>
    </ligand>
</feature>
<evidence type="ECO:0000256" key="8">
    <source>
        <dbReference type="ARBA" id="ARBA00023015"/>
    </source>
</evidence>
<comment type="cofactor">
    <cofactor evidence="12">
        <name>[4Fe-4S] cluster</name>
        <dbReference type="ChEBI" id="CHEBI:49883"/>
    </cofactor>
    <text evidence="12">Binds 1 [4Fe-4S] cluster per subunit. Following nitrosylation of the [4Fe-4S] cluster binds 1 [4Fe-8(NO)] cluster per subunit.</text>
</comment>
<keyword evidence="9 12" id="KW-0238">DNA-binding</keyword>
<dbReference type="Pfam" id="PF02467">
    <property type="entry name" value="Whib"/>
    <property type="match status" value="1"/>
</dbReference>
<evidence type="ECO:0000256" key="1">
    <source>
        <dbReference type="ARBA" id="ARBA00004496"/>
    </source>
</evidence>
<feature type="binding site" evidence="12">
    <location>
        <position position="53"/>
    </location>
    <ligand>
        <name>[4Fe-4S] cluster</name>
        <dbReference type="ChEBI" id="CHEBI:49883"/>
    </ligand>
</feature>
<evidence type="ECO:0000256" key="5">
    <source>
        <dbReference type="ARBA" id="ARBA00022723"/>
    </source>
</evidence>
<evidence type="ECO:0000256" key="2">
    <source>
        <dbReference type="ARBA" id="ARBA00006597"/>
    </source>
</evidence>
<keyword evidence="5 12" id="KW-0479">Metal-binding</keyword>
<evidence type="ECO:0000256" key="11">
    <source>
        <dbReference type="ARBA" id="ARBA00023163"/>
    </source>
</evidence>
<evidence type="ECO:0000256" key="12">
    <source>
        <dbReference type="HAMAP-Rule" id="MF_01479"/>
    </source>
</evidence>
<protein>
    <recommendedName>
        <fullName evidence="12">Transcriptional regulator WhiB</fullName>
    </recommendedName>
</protein>